<dbReference type="PANTHER" id="PTHR34820">
    <property type="entry name" value="INNER MEMBRANE PROTEIN YEBZ"/>
    <property type="match status" value="1"/>
</dbReference>
<evidence type="ECO:0000256" key="1">
    <source>
        <dbReference type="ARBA" id="ARBA00004196"/>
    </source>
</evidence>
<keyword evidence="4" id="KW-0186">Copper</keyword>
<dbReference type="EMBL" id="AXCY01000012">
    <property type="protein sequence ID" value="KGM11872.1"/>
    <property type="molecule type" value="Genomic_DNA"/>
</dbReference>
<reference evidence="9 10" key="1">
    <citation type="submission" date="2013-08" db="EMBL/GenBank/DDBJ databases">
        <title>Genome sequencing of Cellulomonas carbonis T26.</title>
        <authorList>
            <person name="Chen F."/>
            <person name="Li Y."/>
            <person name="Wang G."/>
        </authorList>
    </citation>
    <scope>NUCLEOTIDE SEQUENCE [LARGE SCALE GENOMIC DNA]</scope>
    <source>
        <strain evidence="9 10">T26</strain>
    </source>
</reference>
<evidence type="ECO:0000256" key="4">
    <source>
        <dbReference type="ARBA" id="ARBA00023008"/>
    </source>
</evidence>
<name>A0A0A0BW16_9CELL</name>
<evidence type="ECO:0000256" key="2">
    <source>
        <dbReference type="ARBA" id="ARBA00022723"/>
    </source>
</evidence>
<dbReference type="InterPro" id="IPR032694">
    <property type="entry name" value="CopC/D"/>
</dbReference>
<evidence type="ECO:0000259" key="8">
    <source>
        <dbReference type="Pfam" id="PF04234"/>
    </source>
</evidence>
<keyword evidence="6" id="KW-0472">Membrane</keyword>
<dbReference type="GO" id="GO:0005886">
    <property type="term" value="C:plasma membrane"/>
    <property type="evidence" value="ECO:0007669"/>
    <property type="project" value="TreeGrafter"/>
</dbReference>
<dbReference type="GO" id="GO:0030313">
    <property type="term" value="C:cell envelope"/>
    <property type="evidence" value="ECO:0007669"/>
    <property type="project" value="UniProtKB-SubCell"/>
</dbReference>
<evidence type="ECO:0000256" key="5">
    <source>
        <dbReference type="SAM" id="MobiDB-lite"/>
    </source>
</evidence>
<dbReference type="Gene3D" id="2.60.40.1220">
    <property type="match status" value="1"/>
</dbReference>
<keyword evidence="10" id="KW-1185">Reference proteome</keyword>
<feature type="region of interest" description="Disordered" evidence="5">
    <location>
        <begin position="133"/>
        <end position="199"/>
    </location>
</feature>
<keyword evidence="2" id="KW-0479">Metal-binding</keyword>
<feature type="domain" description="CopC" evidence="8">
    <location>
        <begin position="36"/>
        <end position="129"/>
    </location>
</feature>
<dbReference type="GO" id="GO:0046688">
    <property type="term" value="P:response to copper ion"/>
    <property type="evidence" value="ECO:0007669"/>
    <property type="project" value="InterPro"/>
</dbReference>
<dbReference type="GO" id="GO:0006825">
    <property type="term" value="P:copper ion transport"/>
    <property type="evidence" value="ECO:0007669"/>
    <property type="project" value="InterPro"/>
</dbReference>
<dbReference type="RefSeq" id="WP_161784019.1">
    <property type="nucleotide sequence ID" value="NZ_AXCY01000012.1"/>
</dbReference>
<feature type="compositionally biased region" description="Low complexity" evidence="5">
    <location>
        <begin position="176"/>
        <end position="199"/>
    </location>
</feature>
<accession>A0A0A0BW16</accession>
<evidence type="ECO:0000256" key="7">
    <source>
        <dbReference type="SAM" id="SignalP"/>
    </source>
</evidence>
<reference evidence="9 10" key="2">
    <citation type="journal article" date="2015" name="Stand. Genomic Sci.">
        <title>Draft genome sequence of Cellulomonas carbonis T26(T) and comparative analysis of six Cellulomonas genomes.</title>
        <authorList>
            <person name="Zhuang W."/>
            <person name="Zhang S."/>
            <person name="Xia X."/>
            <person name="Wang G."/>
        </authorList>
    </citation>
    <scope>NUCLEOTIDE SEQUENCE [LARGE SCALE GENOMIC DNA]</scope>
    <source>
        <strain evidence="9 10">T26</strain>
    </source>
</reference>
<comment type="subcellular location">
    <subcellularLocation>
        <location evidence="1">Cell envelope</location>
    </subcellularLocation>
</comment>
<dbReference type="Proteomes" id="UP000029839">
    <property type="component" value="Unassembled WGS sequence"/>
</dbReference>
<proteinExistence type="predicted"/>
<organism evidence="9 10">
    <name type="scientific">Cellulomonas carbonis T26</name>
    <dbReference type="NCBI Taxonomy" id="947969"/>
    <lineage>
        <taxon>Bacteria</taxon>
        <taxon>Bacillati</taxon>
        <taxon>Actinomycetota</taxon>
        <taxon>Actinomycetes</taxon>
        <taxon>Micrococcales</taxon>
        <taxon>Cellulomonadaceae</taxon>
        <taxon>Cellulomonas</taxon>
    </lineage>
</organism>
<evidence type="ECO:0000313" key="9">
    <source>
        <dbReference type="EMBL" id="KGM11872.1"/>
    </source>
</evidence>
<dbReference type="GO" id="GO:0005507">
    <property type="term" value="F:copper ion binding"/>
    <property type="evidence" value="ECO:0007669"/>
    <property type="project" value="InterPro"/>
</dbReference>
<feature type="transmembrane region" description="Helical" evidence="6">
    <location>
        <begin position="197"/>
        <end position="217"/>
    </location>
</feature>
<dbReference type="InterPro" id="IPR007348">
    <property type="entry name" value="CopC_dom"/>
</dbReference>
<evidence type="ECO:0000256" key="6">
    <source>
        <dbReference type="SAM" id="Phobius"/>
    </source>
</evidence>
<dbReference type="SUPFAM" id="SSF81296">
    <property type="entry name" value="E set domains"/>
    <property type="match status" value="1"/>
</dbReference>
<sequence length="225" mass="22167">MRPRPLPTPGPRGRRSLVLLLGLVLAVVAPLPALAHDALVGSEPADGAVVGTPPTDVVLTFSSTQLDVGAAVTVTGPDGREWVEGAPLVEGERVVQPLATGMVPGSYTVEWRSVSGDGHPVTGTFAFEVAAGATDPAGPSASPEPVPTEEAEESGDQAPAPSAAAGTTDGADDDVAAAGASQAAGADASEPARRGPAGPVGVVVGVALLALAAWTVVRRRGSGRG</sequence>
<dbReference type="GO" id="GO:0042597">
    <property type="term" value="C:periplasmic space"/>
    <property type="evidence" value="ECO:0007669"/>
    <property type="project" value="InterPro"/>
</dbReference>
<protein>
    <submittedName>
        <fullName evidence="9">CopC domain protein</fullName>
    </submittedName>
</protein>
<feature type="signal peptide" evidence="7">
    <location>
        <begin position="1"/>
        <end position="35"/>
    </location>
</feature>
<evidence type="ECO:0000313" key="10">
    <source>
        <dbReference type="Proteomes" id="UP000029839"/>
    </source>
</evidence>
<keyword evidence="3 7" id="KW-0732">Signal</keyword>
<keyword evidence="6" id="KW-1133">Transmembrane helix</keyword>
<dbReference type="Pfam" id="PF04234">
    <property type="entry name" value="CopC"/>
    <property type="match status" value="1"/>
</dbReference>
<dbReference type="InterPro" id="IPR014756">
    <property type="entry name" value="Ig_E-set"/>
</dbReference>
<dbReference type="InterPro" id="IPR014755">
    <property type="entry name" value="Cu-Rt/internalin_Ig-like"/>
</dbReference>
<dbReference type="OrthoDB" id="5242236at2"/>
<gene>
    <name evidence="9" type="ORF">N868_04860</name>
</gene>
<feature type="compositionally biased region" description="Low complexity" evidence="5">
    <location>
        <begin position="156"/>
        <end position="169"/>
    </location>
</feature>
<keyword evidence="6" id="KW-0812">Transmembrane</keyword>
<dbReference type="AlphaFoldDB" id="A0A0A0BW16"/>
<feature type="chain" id="PRO_5001960048" evidence="7">
    <location>
        <begin position="36"/>
        <end position="225"/>
    </location>
</feature>
<evidence type="ECO:0000256" key="3">
    <source>
        <dbReference type="ARBA" id="ARBA00022729"/>
    </source>
</evidence>
<comment type="caution">
    <text evidence="9">The sequence shown here is derived from an EMBL/GenBank/DDBJ whole genome shotgun (WGS) entry which is preliminary data.</text>
</comment>
<dbReference type="PANTHER" id="PTHR34820:SF4">
    <property type="entry name" value="INNER MEMBRANE PROTEIN YEBZ"/>
    <property type="match status" value="1"/>
</dbReference>